<feature type="domain" description="Reverse transcriptase Ty1/copia-type" evidence="1">
    <location>
        <begin position="1"/>
        <end position="81"/>
    </location>
</feature>
<gene>
    <name evidence="3" type="primary">LOC110012391</name>
</gene>
<dbReference type="AlphaFoldDB" id="A0A8M8UY42"/>
<dbReference type="KEGG" id="sind:110012391"/>
<dbReference type="PANTHER" id="PTHR11439:SF517">
    <property type="entry name" value="CYSTEINE-RICH RLK (RECEPTOR-LIKE PROTEIN KINASE) 8"/>
    <property type="match status" value="1"/>
</dbReference>
<dbReference type="Pfam" id="PF07727">
    <property type="entry name" value="RVT_2"/>
    <property type="match status" value="1"/>
</dbReference>
<dbReference type="OrthoDB" id="892939at2759"/>
<evidence type="ECO:0000259" key="1">
    <source>
        <dbReference type="Pfam" id="PF07727"/>
    </source>
</evidence>
<dbReference type="PANTHER" id="PTHR11439">
    <property type="entry name" value="GAG-POL-RELATED RETROTRANSPOSON"/>
    <property type="match status" value="1"/>
</dbReference>
<evidence type="ECO:0000313" key="2">
    <source>
        <dbReference type="Proteomes" id="UP000504604"/>
    </source>
</evidence>
<keyword evidence="2" id="KW-1185">Reference proteome</keyword>
<dbReference type="RefSeq" id="XP_020551342.1">
    <property type="nucleotide sequence ID" value="XM_020695683.1"/>
</dbReference>
<proteinExistence type="predicted"/>
<protein>
    <submittedName>
        <fullName evidence="3">Uncharacterized protein LOC110012391</fullName>
    </submittedName>
</protein>
<dbReference type="InterPro" id="IPR013103">
    <property type="entry name" value="RVT_2"/>
</dbReference>
<evidence type="ECO:0000313" key="3">
    <source>
        <dbReference type="RefSeq" id="XP_020551342.1"/>
    </source>
</evidence>
<dbReference type="GeneID" id="110012391"/>
<reference evidence="3" key="1">
    <citation type="submission" date="2025-08" db="UniProtKB">
        <authorList>
            <consortium name="RefSeq"/>
        </authorList>
    </citation>
    <scope>IDENTIFICATION</scope>
</reference>
<organism evidence="2 3">
    <name type="scientific">Sesamum indicum</name>
    <name type="common">Oriental sesame</name>
    <name type="synonym">Sesamum orientale</name>
    <dbReference type="NCBI Taxonomy" id="4182"/>
    <lineage>
        <taxon>Eukaryota</taxon>
        <taxon>Viridiplantae</taxon>
        <taxon>Streptophyta</taxon>
        <taxon>Embryophyta</taxon>
        <taxon>Tracheophyta</taxon>
        <taxon>Spermatophyta</taxon>
        <taxon>Magnoliopsida</taxon>
        <taxon>eudicotyledons</taxon>
        <taxon>Gunneridae</taxon>
        <taxon>Pentapetalae</taxon>
        <taxon>asterids</taxon>
        <taxon>lamiids</taxon>
        <taxon>Lamiales</taxon>
        <taxon>Pedaliaceae</taxon>
        <taxon>Sesamum</taxon>
    </lineage>
</organism>
<name>A0A8M8UY42_SESIN</name>
<sequence>MVSLYVDNLLFTGNDELMFAEFKNSMKHEFDMIDLGKIMYFLGLEVLQKLGGIIISQRKYVEEMLQRFGMNQSNSVQTPIVPGLKLCKDEGRTKVEKTYFIQIVGCLMYLTATHPDMLFVVSLVSRYMENPTQLHLQLAKRVLRYLQGTMEYGILYKG</sequence>
<accession>A0A8M8UY42</accession>
<dbReference type="Proteomes" id="UP000504604">
    <property type="component" value="Linkage group LG8"/>
</dbReference>